<comment type="caution">
    <text evidence="1">The sequence shown here is derived from an EMBL/GenBank/DDBJ whole genome shotgun (WGS) entry which is preliminary data.</text>
</comment>
<accession>X1T9K3</accession>
<gene>
    <name evidence="1" type="ORF">S12H4_30156</name>
</gene>
<protein>
    <recommendedName>
        <fullName evidence="2">YdhG-like domain-containing protein</fullName>
    </recommendedName>
</protein>
<name>X1T9K3_9ZZZZ</name>
<dbReference type="EMBL" id="BARW01017458">
    <property type="protein sequence ID" value="GAJ02003.1"/>
    <property type="molecule type" value="Genomic_DNA"/>
</dbReference>
<organism evidence="1">
    <name type="scientific">marine sediment metagenome</name>
    <dbReference type="NCBI Taxonomy" id="412755"/>
    <lineage>
        <taxon>unclassified sequences</taxon>
        <taxon>metagenomes</taxon>
        <taxon>ecological metagenomes</taxon>
    </lineage>
</organism>
<evidence type="ECO:0008006" key="2">
    <source>
        <dbReference type="Google" id="ProtNLM"/>
    </source>
</evidence>
<reference evidence="1" key="1">
    <citation type="journal article" date="2014" name="Front. Microbiol.">
        <title>High frequency of phylogenetically diverse reductive dehalogenase-homologous genes in deep subseafloor sedimentary metagenomes.</title>
        <authorList>
            <person name="Kawai M."/>
            <person name="Futagami T."/>
            <person name="Toyoda A."/>
            <person name="Takaki Y."/>
            <person name="Nishi S."/>
            <person name="Hori S."/>
            <person name="Arai W."/>
            <person name="Tsubouchi T."/>
            <person name="Morono Y."/>
            <person name="Uchiyama I."/>
            <person name="Ito T."/>
            <person name="Fujiyama A."/>
            <person name="Inagaki F."/>
            <person name="Takami H."/>
        </authorList>
    </citation>
    <scope>NUCLEOTIDE SEQUENCE</scope>
    <source>
        <strain evidence="1">Expedition CK06-06</strain>
    </source>
</reference>
<proteinExistence type="predicted"/>
<sequence length="105" mass="11999">MQFDVDMASPNKDLFMKVRELLLSYQGMTETRKQRITTYSCGKGGICHMRTMPHGIDIGFLKGAKMLDQHARLKGNGKAMRILPLVEAEVEIIDYYICQAIEFIK</sequence>
<evidence type="ECO:0000313" key="1">
    <source>
        <dbReference type="EMBL" id="GAJ02003.1"/>
    </source>
</evidence>
<dbReference type="AlphaFoldDB" id="X1T9K3"/>